<evidence type="ECO:0000313" key="1">
    <source>
        <dbReference type="EMBL" id="KAI0083671.1"/>
    </source>
</evidence>
<dbReference type="Proteomes" id="UP001055072">
    <property type="component" value="Unassembled WGS sequence"/>
</dbReference>
<dbReference type="EMBL" id="MU274957">
    <property type="protein sequence ID" value="KAI0083671.1"/>
    <property type="molecule type" value="Genomic_DNA"/>
</dbReference>
<proteinExistence type="predicted"/>
<name>A0ACB8TNV5_9APHY</name>
<organism evidence="1 2">
    <name type="scientific">Irpex rosettiformis</name>
    <dbReference type="NCBI Taxonomy" id="378272"/>
    <lineage>
        <taxon>Eukaryota</taxon>
        <taxon>Fungi</taxon>
        <taxon>Dikarya</taxon>
        <taxon>Basidiomycota</taxon>
        <taxon>Agaricomycotina</taxon>
        <taxon>Agaricomycetes</taxon>
        <taxon>Polyporales</taxon>
        <taxon>Irpicaceae</taxon>
        <taxon>Irpex</taxon>
    </lineage>
</organism>
<reference evidence="1" key="1">
    <citation type="journal article" date="2021" name="Environ. Microbiol.">
        <title>Gene family expansions and transcriptome signatures uncover fungal adaptations to wood decay.</title>
        <authorList>
            <person name="Hage H."/>
            <person name="Miyauchi S."/>
            <person name="Viragh M."/>
            <person name="Drula E."/>
            <person name="Min B."/>
            <person name="Chaduli D."/>
            <person name="Navarro D."/>
            <person name="Favel A."/>
            <person name="Norest M."/>
            <person name="Lesage-Meessen L."/>
            <person name="Balint B."/>
            <person name="Merenyi Z."/>
            <person name="de Eugenio L."/>
            <person name="Morin E."/>
            <person name="Martinez A.T."/>
            <person name="Baldrian P."/>
            <person name="Stursova M."/>
            <person name="Martinez M.J."/>
            <person name="Novotny C."/>
            <person name="Magnuson J.K."/>
            <person name="Spatafora J.W."/>
            <person name="Maurice S."/>
            <person name="Pangilinan J."/>
            <person name="Andreopoulos W."/>
            <person name="LaButti K."/>
            <person name="Hundley H."/>
            <person name="Na H."/>
            <person name="Kuo A."/>
            <person name="Barry K."/>
            <person name="Lipzen A."/>
            <person name="Henrissat B."/>
            <person name="Riley R."/>
            <person name="Ahrendt S."/>
            <person name="Nagy L.G."/>
            <person name="Grigoriev I.V."/>
            <person name="Martin F."/>
            <person name="Rosso M.N."/>
        </authorList>
    </citation>
    <scope>NUCLEOTIDE SEQUENCE</scope>
    <source>
        <strain evidence="1">CBS 384.51</strain>
    </source>
</reference>
<comment type="caution">
    <text evidence="1">The sequence shown here is derived from an EMBL/GenBank/DDBJ whole genome shotgun (WGS) entry which is preliminary data.</text>
</comment>
<protein>
    <submittedName>
        <fullName evidence="1">Uncharacterized protein</fullName>
    </submittedName>
</protein>
<sequence>RRNAVHAMTVAIQAVNDLELKLDVAETWTSQYPQYQETLRYIQAQRFHRALDKMQ</sequence>
<feature type="non-terminal residue" evidence="1">
    <location>
        <position position="1"/>
    </location>
</feature>
<evidence type="ECO:0000313" key="2">
    <source>
        <dbReference type="Proteomes" id="UP001055072"/>
    </source>
</evidence>
<accession>A0ACB8TNV5</accession>
<gene>
    <name evidence="1" type="ORF">BDY19DRAFT_858326</name>
</gene>
<keyword evidence="2" id="KW-1185">Reference proteome</keyword>
<feature type="non-terminal residue" evidence="1">
    <location>
        <position position="55"/>
    </location>
</feature>